<feature type="region of interest" description="Disordered" evidence="1">
    <location>
        <begin position="225"/>
        <end position="249"/>
    </location>
</feature>
<comment type="caution">
    <text evidence="2">The sequence shown here is derived from an EMBL/GenBank/DDBJ whole genome shotgun (WGS) entry which is preliminary data.</text>
</comment>
<evidence type="ECO:0000256" key="1">
    <source>
        <dbReference type="SAM" id="MobiDB-lite"/>
    </source>
</evidence>
<dbReference type="EMBL" id="MU155355">
    <property type="protein sequence ID" value="KAF9474920.1"/>
    <property type="molecule type" value="Genomic_DNA"/>
</dbReference>
<gene>
    <name evidence="2" type="ORF">BDN70DRAFT_287057</name>
</gene>
<evidence type="ECO:0000313" key="2">
    <source>
        <dbReference type="EMBL" id="KAF9474920.1"/>
    </source>
</evidence>
<dbReference type="AlphaFoldDB" id="A0A9P5YW01"/>
<keyword evidence="3" id="KW-1185">Reference proteome</keyword>
<reference evidence="2" key="1">
    <citation type="submission" date="2020-11" db="EMBL/GenBank/DDBJ databases">
        <authorList>
            <consortium name="DOE Joint Genome Institute"/>
            <person name="Ahrendt S."/>
            <person name="Riley R."/>
            <person name="Andreopoulos W."/>
            <person name="Labutti K."/>
            <person name="Pangilinan J."/>
            <person name="Ruiz-Duenas F.J."/>
            <person name="Barrasa J.M."/>
            <person name="Sanchez-Garcia M."/>
            <person name="Camarero S."/>
            <person name="Miyauchi S."/>
            <person name="Serrano A."/>
            <person name="Linde D."/>
            <person name="Babiker R."/>
            <person name="Drula E."/>
            <person name="Ayuso-Fernandez I."/>
            <person name="Pacheco R."/>
            <person name="Padilla G."/>
            <person name="Ferreira P."/>
            <person name="Barriuso J."/>
            <person name="Kellner H."/>
            <person name="Castanera R."/>
            <person name="Alfaro M."/>
            <person name="Ramirez L."/>
            <person name="Pisabarro A.G."/>
            <person name="Kuo A."/>
            <person name="Tritt A."/>
            <person name="Lipzen A."/>
            <person name="He G."/>
            <person name="Yan M."/>
            <person name="Ng V."/>
            <person name="Cullen D."/>
            <person name="Martin F."/>
            <person name="Rosso M.-N."/>
            <person name="Henrissat B."/>
            <person name="Hibbett D."/>
            <person name="Martinez A.T."/>
            <person name="Grigoriev I.V."/>
        </authorList>
    </citation>
    <scope>NUCLEOTIDE SEQUENCE</scope>
    <source>
        <strain evidence="2">CIRM-BRFM 674</strain>
    </source>
</reference>
<name>A0A9P5YW01_9AGAR</name>
<accession>A0A9P5YW01</accession>
<organism evidence="2 3">
    <name type="scientific">Pholiota conissans</name>
    <dbReference type="NCBI Taxonomy" id="109636"/>
    <lineage>
        <taxon>Eukaryota</taxon>
        <taxon>Fungi</taxon>
        <taxon>Dikarya</taxon>
        <taxon>Basidiomycota</taxon>
        <taxon>Agaricomycotina</taxon>
        <taxon>Agaricomycetes</taxon>
        <taxon>Agaricomycetidae</taxon>
        <taxon>Agaricales</taxon>
        <taxon>Agaricineae</taxon>
        <taxon>Strophariaceae</taxon>
        <taxon>Pholiota</taxon>
    </lineage>
</organism>
<proteinExistence type="predicted"/>
<evidence type="ECO:0000313" key="3">
    <source>
        <dbReference type="Proteomes" id="UP000807469"/>
    </source>
</evidence>
<protein>
    <submittedName>
        <fullName evidence="2">Uncharacterized protein</fullName>
    </submittedName>
</protein>
<dbReference type="Proteomes" id="UP000807469">
    <property type="component" value="Unassembled WGS sequence"/>
</dbReference>
<sequence length="249" mass="28287">MKDKQRRMGMVLDHSHPSLVPRSARPSPCPALCPSPYPSFISLSQPASFPSSIRCVFIVVARGTIRPHPFLEWRDGSGGMAAAGHHRREASLRWQSWSSSPWLRRRIRPWVTIVPFRWLVVVPRRLTVVIPHPLVVVLRPLVVRVVVPHRRSWSLSYSTVVRHCESPPRRHPSPSSLNVHFSHFHHPPTLFAQVRRRYRSLPAVVLSLSLSSSIGCRIAIQMKGPHPSLEGRGRSMLQEMPATSLRRGE</sequence>